<protein>
    <submittedName>
        <fullName evidence="2">DDE-type integrase/transposase/recombinase</fullName>
    </submittedName>
</protein>
<evidence type="ECO:0000259" key="1">
    <source>
        <dbReference type="Pfam" id="PF13610"/>
    </source>
</evidence>
<dbReference type="InterPro" id="IPR032874">
    <property type="entry name" value="DDE_dom"/>
</dbReference>
<evidence type="ECO:0000313" key="3">
    <source>
        <dbReference type="Proteomes" id="UP001210678"/>
    </source>
</evidence>
<sequence>MSIYKRHRFSSENIQHTVWFYYLGQSFSDVEDHFAERGIAESYETIRYWCNKFGRIYSKRLKKNADRFGDTWFMDEVDINIRGERHYLWRAVDQDGDVIDILVQKKEMERLPSVSSTAC</sequence>
<comment type="caution">
    <text evidence="2">The sequence shown here is derived from an EMBL/GenBank/DDBJ whole genome shotgun (WGS) entry which is preliminary data.</text>
</comment>
<gene>
    <name evidence="2" type="ORF">PGX00_17385</name>
</gene>
<dbReference type="Pfam" id="PF13610">
    <property type="entry name" value="DDE_Tnp_IS240"/>
    <property type="match status" value="1"/>
</dbReference>
<evidence type="ECO:0000313" key="2">
    <source>
        <dbReference type="EMBL" id="MDB1125325.1"/>
    </source>
</evidence>
<organism evidence="2 3">
    <name type="scientific">Vibrio algarum</name>
    <dbReference type="NCBI Taxonomy" id="3020714"/>
    <lineage>
        <taxon>Bacteria</taxon>
        <taxon>Pseudomonadati</taxon>
        <taxon>Pseudomonadota</taxon>
        <taxon>Gammaproteobacteria</taxon>
        <taxon>Vibrionales</taxon>
        <taxon>Vibrionaceae</taxon>
        <taxon>Vibrio</taxon>
    </lineage>
</organism>
<dbReference type="EMBL" id="JAQLOI010000003">
    <property type="protein sequence ID" value="MDB1125325.1"/>
    <property type="molecule type" value="Genomic_DNA"/>
</dbReference>
<dbReference type="PANTHER" id="PTHR35528">
    <property type="entry name" value="BLL1675 PROTEIN"/>
    <property type="match status" value="1"/>
</dbReference>
<proteinExistence type="predicted"/>
<reference evidence="2 3" key="1">
    <citation type="submission" date="2023-01" db="EMBL/GenBank/DDBJ databases">
        <title>Vibrio sp. KJ40-1 sp.nov, isolated from marine algae.</title>
        <authorList>
            <person name="Butt M."/>
            <person name="Kim J.M.J."/>
            <person name="Jeon C.O.C."/>
        </authorList>
    </citation>
    <scope>NUCLEOTIDE SEQUENCE [LARGE SCALE GENOMIC DNA]</scope>
    <source>
        <strain evidence="2 3">KJ40-1</strain>
    </source>
</reference>
<dbReference type="PANTHER" id="PTHR35528:SF3">
    <property type="entry name" value="BLL1675 PROTEIN"/>
    <property type="match status" value="1"/>
</dbReference>
<dbReference type="Proteomes" id="UP001210678">
    <property type="component" value="Unassembled WGS sequence"/>
</dbReference>
<keyword evidence="3" id="KW-1185">Reference proteome</keyword>
<name>A0ABT4YVC3_9VIBR</name>
<dbReference type="InterPro" id="IPR052183">
    <property type="entry name" value="IS_Transposase"/>
</dbReference>
<feature type="domain" description="DDE" evidence="1">
    <location>
        <begin position="70"/>
        <end position="106"/>
    </location>
</feature>
<accession>A0ABT4YVC3</accession>
<dbReference type="RefSeq" id="WP_272138930.1">
    <property type="nucleotide sequence ID" value="NZ_JAQLOI010000003.1"/>
</dbReference>